<accession>A0A2W4QA97</accession>
<sequence length="537" mass="59371">MKPIAYPFYPTLLQKDNQSPPTIPSSAPFKSATGVIDEATFSAVEVDKLFESIDYSVTRTGQAVLYRSLARPLGDFDNIVAKQAALAEIEANSILRDGLEKLLLHAQKGEGSFYDLLYASFLGAIGSPAHTLEIVGFGYESYLEGTRFMLNLTAEAVALPTPKSQYLLALLDSFRGFSQSRAHALMQGPVYRSEKEILSKAEKSWYTPAVKFRPSLFKPGLFAVGILFVLLALQFVPLLLEMTASISPVLWLFLMPLGLVYIPIVGGFDRDACIYPLRDIFKRSPEVQAALDALGGIDELFSFIRYKEAFGHPSVLAEMTDSHHHTLMLKDVYNPILAKGNPAYVGNDLGLDEERLALITGPNSGGKTAFCKTLAQTQLLAQIGCYVPAQQAKLAVADHIYYQTPEISHLADGEGRFGTELKRTKDVFMNSTARSLVIMDELSEGTTHEEKIEISTDILNGFRQKGATTLLITHNHELVAHFQQRNIGLARQVEFKDDKPTFRLIEGISTVSHADRVAKKIGFAKEDIERMLNGETR</sequence>
<dbReference type="InterPro" id="IPR027417">
    <property type="entry name" value="P-loop_NTPase"/>
</dbReference>
<dbReference type="GO" id="GO:0140664">
    <property type="term" value="F:ATP-dependent DNA damage sensor activity"/>
    <property type="evidence" value="ECO:0007669"/>
    <property type="project" value="InterPro"/>
</dbReference>
<dbReference type="AlphaFoldDB" id="A0A2W4QA97"/>
<gene>
    <name evidence="6" type="ORF">DM484_30175</name>
</gene>
<dbReference type="EMBL" id="QJPH01000584">
    <property type="protein sequence ID" value="PZN69193.1"/>
    <property type="molecule type" value="Genomic_DNA"/>
</dbReference>
<evidence type="ECO:0000259" key="5">
    <source>
        <dbReference type="SMART" id="SM00534"/>
    </source>
</evidence>
<evidence type="ECO:0000256" key="3">
    <source>
        <dbReference type="ARBA" id="ARBA00023125"/>
    </source>
</evidence>
<evidence type="ECO:0000256" key="2">
    <source>
        <dbReference type="ARBA" id="ARBA00022840"/>
    </source>
</evidence>
<dbReference type="InterPro" id="IPR045076">
    <property type="entry name" value="MutS"/>
</dbReference>
<dbReference type="Pfam" id="PF00488">
    <property type="entry name" value="MutS_V"/>
    <property type="match status" value="1"/>
</dbReference>
<dbReference type="InterPro" id="IPR036187">
    <property type="entry name" value="DNA_mismatch_repair_MutS_sf"/>
</dbReference>
<dbReference type="GO" id="GO:0006298">
    <property type="term" value="P:mismatch repair"/>
    <property type="evidence" value="ECO:0007669"/>
    <property type="project" value="InterPro"/>
</dbReference>
<dbReference type="SUPFAM" id="SSF48334">
    <property type="entry name" value="DNA repair protein MutS, domain III"/>
    <property type="match status" value="1"/>
</dbReference>
<keyword evidence="1" id="KW-0547">Nucleotide-binding</keyword>
<reference evidence="6 7" key="1">
    <citation type="journal article" date="2018" name="Aquat. Microb. Ecol.">
        <title>Gammaproteobacterial methanotrophs dominate.</title>
        <authorList>
            <person name="Rissanen A.J."/>
            <person name="Saarenheimo J."/>
            <person name="Tiirola M."/>
            <person name="Peura S."/>
            <person name="Aalto S.L."/>
            <person name="Karvinen A."/>
            <person name="Nykanen H."/>
        </authorList>
    </citation>
    <scope>NUCLEOTIDE SEQUENCE [LARGE SCALE GENOMIC DNA]</scope>
    <source>
        <strain evidence="6">AMbin10</strain>
    </source>
</reference>
<keyword evidence="4" id="KW-0812">Transmembrane</keyword>
<proteinExistence type="predicted"/>
<organism evidence="6 7">
    <name type="scientific">Candidatus Methylumidiphilus alinenensis</name>
    <dbReference type="NCBI Taxonomy" id="2202197"/>
    <lineage>
        <taxon>Bacteria</taxon>
        <taxon>Pseudomonadati</taxon>
        <taxon>Pseudomonadota</taxon>
        <taxon>Gammaproteobacteria</taxon>
        <taxon>Methylococcales</taxon>
        <taxon>Candidatus Methylumidiphilus</taxon>
    </lineage>
</organism>
<evidence type="ECO:0000256" key="4">
    <source>
        <dbReference type="SAM" id="Phobius"/>
    </source>
</evidence>
<feature type="domain" description="DNA mismatch repair proteins mutS family" evidence="5">
    <location>
        <begin position="354"/>
        <end position="533"/>
    </location>
</feature>
<dbReference type="GO" id="GO:0005524">
    <property type="term" value="F:ATP binding"/>
    <property type="evidence" value="ECO:0007669"/>
    <property type="project" value="UniProtKB-KW"/>
</dbReference>
<name>A0A2W4QA97_9GAMM</name>
<evidence type="ECO:0000256" key="1">
    <source>
        <dbReference type="ARBA" id="ARBA00022741"/>
    </source>
</evidence>
<keyword evidence="4" id="KW-1133">Transmembrane helix</keyword>
<dbReference type="Gene3D" id="3.40.50.300">
    <property type="entry name" value="P-loop containing nucleotide triphosphate hydrolases"/>
    <property type="match status" value="1"/>
</dbReference>
<keyword evidence="4" id="KW-0472">Membrane</keyword>
<comment type="caution">
    <text evidence="6">The sequence shown here is derived from an EMBL/GenBank/DDBJ whole genome shotgun (WGS) entry which is preliminary data.</text>
</comment>
<feature type="transmembrane region" description="Helical" evidence="4">
    <location>
        <begin position="246"/>
        <end position="268"/>
    </location>
</feature>
<evidence type="ECO:0000313" key="7">
    <source>
        <dbReference type="Proteomes" id="UP000249396"/>
    </source>
</evidence>
<evidence type="ECO:0000313" key="6">
    <source>
        <dbReference type="EMBL" id="PZN69193.1"/>
    </source>
</evidence>
<dbReference type="SMART" id="SM00534">
    <property type="entry name" value="MUTSac"/>
    <property type="match status" value="1"/>
</dbReference>
<dbReference type="SUPFAM" id="SSF52540">
    <property type="entry name" value="P-loop containing nucleoside triphosphate hydrolases"/>
    <property type="match status" value="1"/>
</dbReference>
<protein>
    <submittedName>
        <fullName evidence="6">DNA mismatch repair protein MutS</fullName>
    </submittedName>
</protein>
<dbReference type="CDD" id="cd03243">
    <property type="entry name" value="ABC_MutS_homologs"/>
    <property type="match status" value="1"/>
</dbReference>
<keyword evidence="2" id="KW-0067">ATP-binding</keyword>
<dbReference type="Proteomes" id="UP000249396">
    <property type="component" value="Unassembled WGS sequence"/>
</dbReference>
<keyword evidence="3" id="KW-0238">DNA-binding</keyword>
<dbReference type="PANTHER" id="PTHR11361">
    <property type="entry name" value="DNA MISMATCH REPAIR PROTEIN MUTS FAMILY MEMBER"/>
    <property type="match status" value="1"/>
</dbReference>
<dbReference type="PANTHER" id="PTHR11361:SF34">
    <property type="entry name" value="DNA MISMATCH REPAIR PROTEIN MSH1, MITOCHONDRIAL"/>
    <property type="match status" value="1"/>
</dbReference>
<feature type="transmembrane region" description="Helical" evidence="4">
    <location>
        <begin position="221"/>
        <end position="240"/>
    </location>
</feature>
<dbReference type="InterPro" id="IPR000432">
    <property type="entry name" value="DNA_mismatch_repair_MutS_C"/>
</dbReference>
<dbReference type="GO" id="GO:0030983">
    <property type="term" value="F:mismatched DNA binding"/>
    <property type="evidence" value="ECO:0007669"/>
    <property type="project" value="InterPro"/>
</dbReference>